<accession>A0ABT2FK13</accession>
<dbReference type="Proteomes" id="UP001201549">
    <property type="component" value="Unassembled WGS sequence"/>
</dbReference>
<name>A0ABT2FK13_9GAMM</name>
<keyword evidence="1" id="KW-0732">Signal</keyword>
<keyword evidence="3" id="KW-1185">Reference proteome</keyword>
<proteinExistence type="predicted"/>
<dbReference type="EMBL" id="JAKOGG010000005">
    <property type="protein sequence ID" value="MCS4556661.1"/>
    <property type="molecule type" value="Genomic_DNA"/>
</dbReference>
<evidence type="ECO:0008006" key="4">
    <source>
        <dbReference type="Google" id="ProtNLM"/>
    </source>
</evidence>
<sequence length="147" mass="16390">MTPVKTFLNLSLSLCAIAAITGCAGNTELPPLGPVTDAFSTQILSDGTKMFTYRIDMKRSHASAMAPDYGQLTNMSRNRNSRRQDSGPSLLELHMVENVKQLIKQTGYCADNYYELSRMVMREHAELRGECYEGASAEDKTKFPNKE</sequence>
<reference evidence="3" key="1">
    <citation type="submission" date="2023-07" db="EMBL/GenBank/DDBJ databases">
        <title>Shewanella mangrovi sp. nov., an acetaldehyde- degrading bacterium isolated from mangrove sediment.</title>
        <authorList>
            <person name="Liu Y."/>
        </authorList>
    </citation>
    <scope>NUCLEOTIDE SEQUENCE [LARGE SCALE GENOMIC DNA]</scope>
    <source>
        <strain evidence="3">C32</strain>
    </source>
</reference>
<gene>
    <name evidence="2" type="ORF">L9G74_09435</name>
</gene>
<feature type="signal peptide" evidence="1">
    <location>
        <begin position="1"/>
        <end position="18"/>
    </location>
</feature>
<comment type="caution">
    <text evidence="2">The sequence shown here is derived from an EMBL/GenBank/DDBJ whole genome shotgun (WGS) entry which is preliminary data.</text>
</comment>
<evidence type="ECO:0000313" key="2">
    <source>
        <dbReference type="EMBL" id="MCS4556661.1"/>
    </source>
</evidence>
<feature type="chain" id="PRO_5045446543" description="Lipoprotein" evidence="1">
    <location>
        <begin position="19"/>
        <end position="147"/>
    </location>
</feature>
<evidence type="ECO:0000256" key="1">
    <source>
        <dbReference type="SAM" id="SignalP"/>
    </source>
</evidence>
<evidence type="ECO:0000313" key="3">
    <source>
        <dbReference type="Proteomes" id="UP001201549"/>
    </source>
</evidence>
<dbReference type="PROSITE" id="PS51257">
    <property type="entry name" value="PROKAR_LIPOPROTEIN"/>
    <property type="match status" value="1"/>
</dbReference>
<organism evidence="2 3">
    <name type="scientific">Shewanella electrica</name>
    <dbReference type="NCBI Taxonomy" id="515560"/>
    <lineage>
        <taxon>Bacteria</taxon>
        <taxon>Pseudomonadati</taxon>
        <taxon>Pseudomonadota</taxon>
        <taxon>Gammaproteobacteria</taxon>
        <taxon>Alteromonadales</taxon>
        <taxon>Shewanellaceae</taxon>
        <taxon>Shewanella</taxon>
    </lineage>
</organism>
<dbReference type="RefSeq" id="WP_238896062.1">
    <property type="nucleotide sequence ID" value="NZ_JAKOGG010000005.1"/>
</dbReference>
<protein>
    <recommendedName>
        <fullName evidence="4">Lipoprotein</fullName>
    </recommendedName>
</protein>